<protein>
    <submittedName>
        <fullName evidence="1">Uncharacterized protein</fullName>
    </submittedName>
</protein>
<reference evidence="1 2" key="1">
    <citation type="journal article" date="2016" name="Sci. Rep.">
        <title>The Dendrobium catenatum Lindl. genome sequence provides insights into polysaccharide synthase, floral development and adaptive evolution.</title>
        <authorList>
            <person name="Zhang G.Q."/>
            <person name="Xu Q."/>
            <person name="Bian C."/>
            <person name="Tsai W.C."/>
            <person name="Yeh C.M."/>
            <person name="Liu K.W."/>
            <person name="Yoshida K."/>
            <person name="Zhang L.S."/>
            <person name="Chang S.B."/>
            <person name="Chen F."/>
            <person name="Shi Y."/>
            <person name="Su Y.Y."/>
            <person name="Zhang Y.Q."/>
            <person name="Chen L.J."/>
            <person name="Yin Y."/>
            <person name="Lin M."/>
            <person name="Huang H."/>
            <person name="Deng H."/>
            <person name="Wang Z.W."/>
            <person name="Zhu S.L."/>
            <person name="Zhao X."/>
            <person name="Deng C."/>
            <person name="Niu S.C."/>
            <person name="Huang J."/>
            <person name="Wang M."/>
            <person name="Liu G.H."/>
            <person name="Yang H.J."/>
            <person name="Xiao X.J."/>
            <person name="Hsiao Y.Y."/>
            <person name="Wu W.L."/>
            <person name="Chen Y.Y."/>
            <person name="Mitsuda N."/>
            <person name="Ohme-Takagi M."/>
            <person name="Luo Y.B."/>
            <person name="Van de Peer Y."/>
            <person name="Liu Z.J."/>
        </authorList>
    </citation>
    <scope>NUCLEOTIDE SEQUENCE [LARGE SCALE GENOMIC DNA]</scope>
    <source>
        <tissue evidence="1">The whole plant</tissue>
    </source>
</reference>
<dbReference type="AlphaFoldDB" id="A0A2I0W0K8"/>
<accession>A0A2I0W0K8</accession>
<dbReference type="Proteomes" id="UP000233837">
    <property type="component" value="Unassembled WGS sequence"/>
</dbReference>
<keyword evidence="2" id="KW-1185">Reference proteome</keyword>
<evidence type="ECO:0000313" key="1">
    <source>
        <dbReference type="EMBL" id="PKU69186.1"/>
    </source>
</evidence>
<organism evidence="1 2">
    <name type="scientific">Dendrobium catenatum</name>
    <dbReference type="NCBI Taxonomy" id="906689"/>
    <lineage>
        <taxon>Eukaryota</taxon>
        <taxon>Viridiplantae</taxon>
        <taxon>Streptophyta</taxon>
        <taxon>Embryophyta</taxon>
        <taxon>Tracheophyta</taxon>
        <taxon>Spermatophyta</taxon>
        <taxon>Magnoliopsida</taxon>
        <taxon>Liliopsida</taxon>
        <taxon>Asparagales</taxon>
        <taxon>Orchidaceae</taxon>
        <taxon>Epidendroideae</taxon>
        <taxon>Malaxideae</taxon>
        <taxon>Dendrobiinae</taxon>
        <taxon>Dendrobium</taxon>
    </lineage>
</organism>
<dbReference type="EMBL" id="KZ503041">
    <property type="protein sequence ID" value="PKU69186.1"/>
    <property type="molecule type" value="Genomic_DNA"/>
</dbReference>
<gene>
    <name evidence="1" type="ORF">MA16_Dca002456</name>
</gene>
<evidence type="ECO:0000313" key="2">
    <source>
        <dbReference type="Proteomes" id="UP000233837"/>
    </source>
</evidence>
<reference evidence="1 2" key="2">
    <citation type="journal article" date="2017" name="Nature">
        <title>The Apostasia genome and the evolution of orchids.</title>
        <authorList>
            <person name="Zhang G.Q."/>
            <person name="Liu K.W."/>
            <person name="Li Z."/>
            <person name="Lohaus R."/>
            <person name="Hsiao Y.Y."/>
            <person name="Niu S.C."/>
            <person name="Wang J.Y."/>
            <person name="Lin Y.C."/>
            <person name="Xu Q."/>
            <person name="Chen L.J."/>
            <person name="Yoshida K."/>
            <person name="Fujiwara S."/>
            <person name="Wang Z.W."/>
            <person name="Zhang Y.Q."/>
            <person name="Mitsuda N."/>
            <person name="Wang M."/>
            <person name="Liu G.H."/>
            <person name="Pecoraro L."/>
            <person name="Huang H.X."/>
            <person name="Xiao X.J."/>
            <person name="Lin M."/>
            <person name="Wu X.Y."/>
            <person name="Wu W.L."/>
            <person name="Chen Y.Y."/>
            <person name="Chang S.B."/>
            <person name="Sakamoto S."/>
            <person name="Ohme-Takagi M."/>
            <person name="Yagi M."/>
            <person name="Zeng S.J."/>
            <person name="Shen C.Y."/>
            <person name="Yeh C.M."/>
            <person name="Luo Y.B."/>
            <person name="Tsai W.C."/>
            <person name="Van de Peer Y."/>
            <person name="Liu Z.J."/>
        </authorList>
    </citation>
    <scope>NUCLEOTIDE SEQUENCE [LARGE SCALE GENOMIC DNA]</scope>
    <source>
        <tissue evidence="1">The whole plant</tissue>
    </source>
</reference>
<name>A0A2I0W0K8_9ASPA</name>
<proteinExistence type="predicted"/>
<sequence>MNAHSLESVLLNRYAPIAKNTTKRSAGFNKCHAKCQNMDKKCQAIEGQQTEESKLDVAGRCK</sequence>